<keyword evidence="1" id="KW-0805">Transcription regulation</keyword>
<dbReference type="PANTHER" id="PTHR43132">
    <property type="entry name" value="ARSENICAL RESISTANCE OPERON REPRESSOR ARSR-RELATED"/>
    <property type="match status" value="1"/>
</dbReference>
<dbReference type="Gene3D" id="1.10.10.10">
    <property type="entry name" value="Winged helix-like DNA-binding domain superfamily/Winged helix DNA-binding domain"/>
    <property type="match status" value="1"/>
</dbReference>
<evidence type="ECO:0000259" key="4">
    <source>
        <dbReference type="PROSITE" id="PS50987"/>
    </source>
</evidence>
<dbReference type="PRINTS" id="PR00778">
    <property type="entry name" value="HTHARSR"/>
</dbReference>
<feature type="domain" description="HTH arsR-type" evidence="4">
    <location>
        <begin position="1"/>
        <end position="89"/>
    </location>
</feature>
<dbReference type="InterPro" id="IPR036390">
    <property type="entry name" value="WH_DNA-bd_sf"/>
</dbReference>
<evidence type="ECO:0000256" key="1">
    <source>
        <dbReference type="ARBA" id="ARBA00023015"/>
    </source>
</evidence>
<dbReference type="GO" id="GO:0003677">
    <property type="term" value="F:DNA binding"/>
    <property type="evidence" value="ECO:0007669"/>
    <property type="project" value="UniProtKB-KW"/>
</dbReference>
<dbReference type="PANTHER" id="PTHR43132:SF6">
    <property type="entry name" value="HTH-TYPE TRANSCRIPTIONAL REPRESSOR CZRA"/>
    <property type="match status" value="1"/>
</dbReference>
<evidence type="ECO:0000256" key="2">
    <source>
        <dbReference type="ARBA" id="ARBA00023125"/>
    </source>
</evidence>
<keyword evidence="3" id="KW-0804">Transcription</keyword>
<dbReference type="CDD" id="cd00090">
    <property type="entry name" value="HTH_ARSR"/>
    <property type="match status" value="1"/>
</dbReference>
<accession>A0A3A3Z5R9</accession>
<dbReference type="InterPro" id="IPR051011">
    <property type="entry name" value="Metal_resp_trans_reg"/>
</dbReference>
<comment type="caution">
    <text evidence="5">The sequence shown here is derived from an EMBL/GenBank/DDBJ whole genome shotgun (WGS) entry which is preliminary data.</text>
</comment>
<evidence type="ECO:0000313" key="5">
    <source>
        <dbReference type="EMBL" id="RJK98318.1"/>
    </source>
</evidence>
<dbReference type="Proteomes" id="UP000265614">
    <property type="component" value="Unassembled WGS sequence"/>
</dbReference>
<protein>
    <submittedName>
        <fullName evidence="5">Transcriptional regulator</fullName>
    </submittedName>
</protein>
<dbReference type="Pfam" id="PF01022">
    <property type="entry name" value="HTH_5"/>
    <property type="match status" value="1"/>
</dbReference>
<name>A0A3A3Z5R9_9ACTN</name>
<dbReference type="SMART" id="SM00418">
    <property type="entry name" value="HTH_ARSR"/>
    <property type="match status" value="1"/>
</dbReference>
<dbReference type="AlphaFoldDB" id="A0A3A3Z5R9"/>
<dbReference type="InterPro" id="IPR011991">
    <property type="entry name" value="ArsR-like_HTH"/>
</dbReference>
<dbReference type="NCBIfam" id="NF033788">
    <property type="entry name" value="HTH_metalloreg"/>
    <property type="match status" value="1"/>
</dbReference>
<organism evidence="5 6">
    <name type="scientific">Vallicoccus soli</name>
    <dbReference type="NCBI Taxonomy" id="2339232"/>
    <lineage>
        <taxon>Bacteria</taxon>
        <taxon>Bacillati</taxon>
        <taxon>Actinomycetota</taxon>
        <taxon>Actinomycetes</taxon>
        <taxon>Motilibacterales</taxon>
        <taxon>Vallicoccaceae</taxon>
        <taxon>Vallicoccus</taxon>
    </lineage>
</organism>
<dbReference type="InterPro" id="IPR036388">
    <property type="entry name" value="WH-like_DNA-bd_sf"/>
</dbReference>
<proteinExistence type="predicted"/>
<reference evidence="5 6" key="1">
    <citation type="submission" date="2018-09" db="EMBL/GenBank/DDBJ databases">
        <title>YIM 75000 draft genome.</title>
        <authorList>
            <person name="Tang S."/>
            <person name="Feng Y."/>
        </authorList>
    </citation>
    <scope>NUCLEOTIDE SEQUENCE [LARGE SCALE GENOMIC DNA]</scope>
    <source>
        <strain evidence="5 6">YIM 75000</strain>
    </source>
</reference>
<dbReference type="InterPro" id="IPR001845">
    <property type="entry name" value="HTH_ArsR_DNA-bd_dom"/>
</dbReference>
<dbReference type="GO" id="GO:0003700">
    <property type="term" value="F:DNA-binding transcription factor activity"/>
    <property type="evidence" value="ECO:0007669"/>
    <property type="project" value="InterPro"/>
</dbReference>
<evidence type="ECO:0000256" key="3">
    <source>
        <dbReference type="ARBA" id="ARBA00023163"/>
    </source>
</evidence>
<evidence type="ECO:0000313" key="6">
    <source>
        <dbReference type="Proteomes" id="UP000265614"/>
    </source>
</evidence>
<gene>
    <name evidence="5" type="ORF">D5H78_00845</name>
</gene>
<keyword evidence="2" id="KW-0238">DNA-binding</keyword>
<dbReference type="SUPFAM" id="SSF46785">
    <property type="entry name" value="Winged helix' DNA-binding domain"/>
    <property type="match status" value="1"/>
</dbReference>
<sequence>MAAAELFKVLSTPLRLGIVVELARAERRVQELVDALGASQPLVSQHLRHLRAAHLVRGDRQGREVVYALADEHVAHIVLDAVQHAAEDRPVAT</sequence>
<dbReference type="EMBL" id="QZEZ01000001">
    <property type="protein sequence ID" value="RJK98318.1"/>
    <property type="molecule type" value="Genomic_DNA"/>
</dbReference>
<dbReference type="OrthoDB" id="3628427at2"/>
<keyword evidence="6" id="KW-1185">Reference proteome</keyword>
<dbReference type="PROSITE" id="PS50987">
    <property type="entry name" value="HTH_ARSR_2"/>
    <property type="match status" value="1"/>
</dbReference>